<comment type="caution">
    <text evidence="9">The sequence shown here is derived from an EMBL/GenBank/DDBJ whole genome shotgun (WGS) entry which is preliminary data.</text>
</comment>
<keyword evidence="6" id="KW-0175">Coiled coil</keyword>
<evidence type="ECO:0000313" key="10">
    <source>
        <dbReference type="Proteomes" id="UP000801492"/>
    </source>
</evidence>
<keyword evidence="10" id="KW-1185">Reference proteome</keyword>
<evidence type="ECO:0000256" key="1">
    <source>
        <dbReference type="ARBA" id="ARBA00022723"/>
    </source>
</evidence>
<dbReference type="OrthoDB" id="6784213at2759"/>
<dbReference type="PANTHER" id="PTHR46927">
    <property type="entry name" value="AGAP005574-PA"/>
    <property type="match status" value="1"/>
</dbReference>
<dbReference type="PANTHER" id="PTHR46927:SF3">
    <property type="entry name" value="THAP-TYPE DOMAIN-CONTAINING PROTEIN"/>
    <property type="match status" value="1"/>
</dbReference>
<organism evidence="9 10">
    <name type="scientific">Ignelater luminosus</name>
    <name type="common">Cucubano</name>
    <name type="synonym">Pyrophorus luminosus</name>
    <dbReference type="NCBI Taxonomy" id="2038154"/>
    <lineage>
        <taxon>Eukaryota</taxon>
        <taxon>Metazoa</taxon>
        <taxon>Ecdysozoa</taxon>
        <taxon>Arthropoda</taxon>
        <taxon>Hexapoda</taxon>
        <taxon>Insecta</taxon>
        <taxon>Pterygota</taxon>
        <taxon>Neoptera</taxon>
        <taxon>Endopterygota</taxon>
        <taxon>Coleoptera</taxon>
        <taxon>Polyphaga</taxon>
        <taxon>Elateriformia</taxon>
        <taxon>Elateroidea</taxon>
        <taxon>Elateridae</taxon>
        <taxon>Agrypninae</taxon>
        <taxon>Pyrophorini</taxon>
        <taxon>Ignelater</taxon>
    </lineage>
</organism>
<evidence type="ECO:0000256" key="7">
    <source>
        <dbReference type="SAM" id="MobiDB-lite"/>
    </source>
</evidence>
<dbReference type="GO" id="GO:0008270">
    <property type="term" value="F:zinc ion binding"/>
    <property type="evidence" value="ECO:0007669"/>
    <property type="project" value="UniProtKB-KW"/>
</dbReference>
<feature type="domain" description="THAP-type" evidence="8">
    <location>
        <begin position="9"/>
        <end position="93"/>
    </location>
</feature>
<gene>
    <name evidence="9" type="ORF">ILUMI_02274</name>
</gene>
<evidence type="ECO:0000256" key="2">
    <source>
        <dbReference type="ARBA" id="ARBA00022771"/>
    </source>
</evidence>
<accession>A0A8K0DDQ9</accession>
<feature type="compositionally biased region" description="Polar residues" evidence="7">
    <location>
        <begin position="167"/>
        <end position="193"/>
    </location>
</feature>
<evidence type="ECO:0000256" key="5">
    <source>
        <dbReference type="PROSITE-ProRule" id="PRU00309"/>
    </source>
</evidence>
<evidence type="ECO:0000256" key="4">
    <source>
        <dbReference type="ARBA" id="ARBA00023125"/>
    </source>
</evidence>
<reference evidence="9" key="1">
    <citation type="submission" date="2019-08" db="EMBL/GenBank/DDBJ databases">
        <title>The genome of the North American firefly Photinus pyralis.</title>
        <authorList>
            <consortium name="Photinus pyralis genome working group"/>
            <person name="Fallon T.R."/>
            <person name="Sander Lower S.E."/>
            <person name="Weng J.-K."/>
        </authorList>
    </citation>
    <scope>NUCLEOTIDE SEQUENCE</scope>
    <source>
        <strain evidence="9">TRF0915ILg1</strain>
        <tissue evidence="9">Whole body</tissue>
    </source>
</reference>
<keyword evidence="1" id="KW-0479">Metal-binding</keyword>
<evidence type="ECO:0000259" key="8">
    <source>
        <dbReference type="PROSITE" id="PS50950"/>
    </source>
</evidence>
<dbReference type="InterPro" id="IPR038441">
    <property type="entry name" value="THAP_Znf_sf"/>
</dbReference>
<proteinExistence type="predicted"/>
<dbReference type="PROSITE" id="PS50950">
    <property type="entry name" value="ZF_THAP"/>
    <property type="match status" value="1"/>
</dbReference>
<dbReference type="InterPro" id="IPR052224">
    <property type="entry name" value="THAP_domain_protein"/>
</dbReference>
<evidence type="ECO:0000313" key="9">
    <source>
        <dbReference type="EMBL" id="KAF2903894.1"/>
    </source>
</evidence>
<keyword evidence="3" id="KW-0862">Zinc</keyword>
<evidence type="ECO:0000256" key="6">
    <source>
        <dbReference type="SAM" id="Coils"/>
    </source>
</evidence>
<feature type="region of interest" description="Disordered" evidence="7">
    <location>
        <begin position="166"/>
        <end position="194"/>
    </location>
</feature>
<sequence>MSGTGYIKYTRSCYLCKNKQFQKGTASCSFHKFPSDTKTRLMWLQACDLTERDNVSTLKICSDHFLADDYANPNAKEFGGRLALKFGAVPSIKVPNPCKPVSLDMTPTVNVVSSQLSCLQEQDMIGEQEISIEELKLLQNMNVVVFDTTYSPQTCTVLADPLKEEPTQQSFPTTAPLTLNSSSTIPGNSSNTRKFMEPRYVGDIKNPDLATPETARRCLAIAKRTVEKQAKKIKVLQQANRRLRKRVESLKELVKCLPKKRLKYDDDTDTYVLVV</sequence>
<dbReference type="SUPFAM" id="SSF57716">
    <property type="entry name" value="Glucocorticoid receptor-like (DNA-binding domain)"/>
    <property type="match status" value="1"/>
</dbReference>
<dbReference type="SMART" id="SM00692">
    <property type="entry name" value="DM3"/>
    <property type="match status" value="1"/>
</dbReference>
<dbReference type="Proteomes" id="UP000801492">
    <property type="component" value="Unassembled WGS sequence"/>
</dbReference>
<dbReference type="AlphaFoldDB" id="A0A8K0DDQ9"/>
<name>A0A8K0DDQ9_IGNLU</name>
<dbReference type="InterPro" id="IPR006612">
    <property type="entry name" value="THAP_Znf"/>
</dbReference>
<dbReference type="SMART" id="SM00980">
    <property type="entry name" value="THAP"/>
    <property type="match status" value="1"/>
</dbReference>
<dbReference type="EMBL" id="VTPC01000909">
    <property type="protein sequence ID" value="KAF2903894.1"/>
    <property type="molecule type" value="Genomic_DNA"/>
</dbReference>
<dbReference type="GO" id="GO:0003677">
    <property type="term" value="F:DNA binding"/>
    <property type="evidence" value="ECO:0007669"/>
    <property type="project" value="UniProtKB-UniRule"/>
</dbReference>
<feature type="coiled-coil region" evidence="6">
    <location>
        <begin position="219"/>
        <end position="253"/>
    </location>
</feature>
<keyword evidence="2 5" id="KW-0863">Zinc-finger</keyword>
<protein>
    <recommendedName>
        <fullName evidence="8">THAP-type domain-containing protein</fullName>
    </recommendedName>
</protein>
<keyword evidence="4 5" id="KW-0238">DNA-binding</keyword>
<evidence type="ECO:0000256" key="3">
    <source>
        <dbReference type="ARBA" id="ARBA00022833"/>
    </source>
</evidence>
<dbReference type="Gene3D" id="6.20.210.20">
    <property type="entry name" value="THAP domain"/>
    <property type="match status" value="1"/>
</dbReference>
<dbReference type="Pfam" id="PF05485">
    <property type="entry name" value="THAP"/>
    <property type="match status" value="1"/>
</dbReference>